<dbReference type="EMBL" id="FMZX01000021">
    <property type="protein sequence ID" value="SDE18342.1"/>
    <property type="molecule type" value="Genomic_DNA"/>
</dbReference>
<dbReference type="AlphaFoldDB" id="A0A1G7AUF1"/>
<keyword evidence="2" id="KW-1185">Reference proteome</keyword>
<gene>
    <name evidence="1" type="ORF">SAMN04487779_102144</name>
</gene>
<name>A0A1G7AUF1_9PROT</name>
<sequence length="46" mass="5130">MQVTNDHPREIYNGDLGIVRRIDLKEGELVVLVGQKKALSIAVRGQ</sequence>
<evidence type="ECO:0000313" key="2">
    <source>
        <dbReference type="Proteomes" id="UP000198925"/>
    </source>
</evidence>
<reference evidence="1 2" key="1">
    <citation type="submission" date="2016-10" db="EMBL/GenBank/DDBJ databases">
        <authorList>
            <person name="de Groot N.N."/>
        </authorList>
    </citation>
    <scope>NUCLEOTIDE SEQUENCE [LARGE SCALE GENOMIC DNA]</scope>
    <source>
        <strain evidence="1 2">CPCC 100156</strain>
    </source>
</reference>
<protein>
    <submittedName>
        <fullName evidence="1">Uncharacterized protein</fullName>
    </submittedName>
</protein>
<organism evidence="1 2">
    <name type="scientific">Belnapia rosea</name>
    <dbReference type="NCBI Taxonomy" id="938405"/>
    <lineage>
        <taxon>Bacteria</taxon>
        <taxon>Pseudomonadati</taxon>
        <taxon>Pseudomonadota</taxon>
        <taxon>Alphaproteobacteria</taxon>
        <taxon>Acetobacterales</taxon>
        <taxon>Roseomonadaceae</taxon>
        <taxon>Belnapia</taxon>
    </lineage>
</organism>
<proteinExistence type="predicted"/>
<accession>A0A1G7AUF1</accession>
<dbReference type="Proteomes" id="UP000198925">
    <property type="component" value="Unassembled WGS sequence"/>
</dbReference>
<evidence type="ECO:0000313" key="1">
    <source>
        <dbReference type="EMBL" id="SDE18342.1"/>
    </source>
</evidence>
<dbReference type="Gene3D" id="2.30.30.940">
    <property type="match status" value="1"/>
</dbReference>